<protein>
    <recommendedName>
        <fullName evidence="3">Probable chemoreceptor glutamine deamidase CheD</fullName>
        <ecNumber evidence="3">3.5.1.44</ecNumber>
    </recommendedName>
</protein>
<reference evidence="4" key="1">
    <citation type="submission" date="2023-08" db="EMBL/GenBank/DDBJ databases">
        <title>Comparative genomics and taxonomic characterization of three novel marine species of genus Marivirga.</title>
        <authorList>
            <person name="Muhammad N."/>
            <person name="Kim S.-G."/>
        </authorList>
    </citation>
    <scope>NUCLEOTIDE SEQUENCE</scope>
    <source>
        <strain evidence="4">BKB1-2</strain>
    </source>
</reference>
<dbReference type="InterPro" id="IPR005659">
    <property type="entry name" value="Chemorcpt_Glu_NH3ase_CheD"/>
</dbReference>
<keyword evidence="2 3" id="KW-0378">Hydrolase</keyword>
<sequence>MEMLELILKEHFVHPGMLRVSRFKEIIWTVLGSCVAVVLHDKENKYSGMNHFMLPYWNQKDAPTEMYGDIATERLIKKFEAMGSKIENLEARIVGGSEQINKTFEIGKKNVAVAEKILSTYKIKVVGRQTGGASGRKLKLLTHSGKLFIKNLN</sequence>
<name>A0AA51ZWI1_9BACT</name>
<dbReference type="HAMAP" id="MF_01440">
    <property type="entry name" value="CheD"/>
    <property type="match status" value="1"/>
</dbReference>
<dbReference type="RefSeq" id="WP_322347568.1">
    <property type="nucleotide sequence ID" value="NZ_CP129968.2"/>
</dbReference>
<dbReference type="KEGG" id="marp:QYS47_28935"/>
<dbReference type="EC" id="3.5.1.44" evidence="3"/>
<dbReference type="Pfam" id="PF03975">
    <property type="entry name" value="CheD"/>
    <property type="match status" value="1"/>
</dbReference>
<evidence type="ECO:0000256" key="3">
    <source>
        <dbReference type="HAMAP-Rule" id="MF_01440"/>
    </source>
</evidence>
<comment type="catalytic activity">
    <reaction evidence="3">
        <text>L-glutaminyl-[protein] + H2O = L-glutamyl-[protein] + NH4(+)</text>
        <dbReference type="Rhea" id="RHEA:16441"/>
        <dbReference type="Rhea" id="RHEA-COMP:10207"/>
        <dbReference type="Rhea" id="RHEA-COMP:10208"/>
        <dbReference type="ChEBI" id="CHEBI:15377"/>
        <dbReference type="ChEBI" id="CHEBI:28938"/>
        <dbReference type="ChEBI" id="CHEBI:29973"/>
        <dbReference type="ChEBI" id="CHEBI:30011"/>
        <dbReference type="EC" id="3.5.1.44"/>
    </reaction>
</comment>
<proteinExistence type="inferred from homology"/>
<keyword evidence="1 3" id="KW-0145">Chemotaxis</keyword>
<evidence type="ECO:0000313" key="4">
    <source>
        <dbReference type="EMBL" id="WNB18028.1"/>
    </source>
</evidence>
<evidence type="ECO:0000256" key="1">
    <source>
        <dbReference type="ARBA" id="ARBA00022500"/>
    </source>
</evidence>
<gene>
    <name evidence="3" type="primary">cheD</name>
    <name evidence="4" type="ORF">QYS47_28935</name>
</gene>
<dbReference type="InterPro" id="IPR038592">
    <property type="entry name" value="CheD-like_sf"/>
</dbReference>
<comment type="similarity">
    <text evidence="3">Belongs to the CheD family.</text>
</comment>
<dbReference type="EMBL" id="CP129968">
    <property type="protein sequence ID" value="WNB18028.1"/>
    <property type="molecule type" value="Genomic_DNA"/>
</dbReference>
<dbReference type="PANTHER" id="PTHR35147">
    <property type="entry name" value="CHEMORECEPTOR GLUTAMINE DEAMIDASE CHED-RELATED"/>
    <property type="match status" value="1"/>
</dbReference>
<organism evidence="4">
    <name type="scientific">Marivirga arenosa</name>
    <dbReference type="NCBI Taxonomy" id="3059076"/>
    <lineage>
        <taxon>Bacteria</taxon>
        <taxon>Pseudomonadati</taxon>
        <taxon>Bacteroidota</taxon>
        <taxon>Cytophagia</taxon>
        <taxon>Cytophagales</taxon>
        <taxon>Marivirgaceae</taxon>
        <taxon>Marivirga</taxon>
    </lineage>
</organism>
<dbReference type="SUPFAM" id="SSF64438">
    <property type="entry name" value="CNF1/YfiH-like putative cysteine hydrolases"/>
    <property type="match status" value="1"/>
</dbReference>
<dbReference type="Proteomes" id="UP001232019">
    <property type="component" value="Chromosome"/>
</dbReference>
<dbReference type="CDD" id="cd16352">
    <property type="entry name" value="CheD"/>
    <property type="match status" value="1"/>
</dbReference>
<evidence type="ECO:0000256" key="2">
    <source>
        <dbReference type="ARBA" id="ARBA00022801"/>
    </source>
</evidence>
<accession>A0AA51ZWI1</accession>
<dbReference type="PANTHER" id="PTHR35147:SF1">
    <property type="entry name" value="CHEMORECEPTOR GLUTAMINE DEAMIDASE CHED-RELATED"/>
    <property type="match status" value="1"/>
</dbReference>
<dbReference type="Gene3D" id="3.30.1330.200">
    <property type="match status" value="1"/>
</dbReference>
<dbReference type="AlphaFoldDB" id="A0AA51ZWI1"/>
<comment type="function">
    <text evidence="3">Probably deamidates glutamine residues to glutamate on methyl-accepting chemotaxis receptors (MCPs), playing an important role in chemotaxis.</text>
</comment>
<dbReference type="GO" id="GO:0050568">
    <property type="term" value="F:protein-glutamine glutaminase activity"/>
    <property type="evidence" value="ECO:0007669"/>
    <property type="project" value="UniProtKB-UniRule"/>
</dbReference>
<dbReference type="GO" id="GO:0006935">
    <property type="term" value="P:chemotaxis"/>
    <property type="evidence" value="ECO:0007669"/>
    <property type="project" value="UniProtKB-UniRule"/>
</dbReference>
<dbReference type="InterPro" id="IPR011324">
    <property type="entry name" value="Cytotoxic_necrot_fac-like_cat"/>
</dbReference>